<dbReference type="AlphaFoldDB" id="A0A974S300"/>
<keyword evidence="2" id="KW-1185">Reference proteome</keyword>
<name>A0A974S300_PERPY</name>
<organism evidence="1 2">
    <name type="scientific">Peribacillus psychrosaccharolyticus</name>
    <name type="common">Bacillus psychrosaccharolyticus</name>
    <dbReference type="NCBI Taxonomy" id="1407"/>
    <lineage>
        <taxon>Bacteria</taxon>
        <taxon>Bacillati</taxon>
        <taxon>Bacillota</taxon>
        <taxon>Bacilli</taxon>
        <taxon>Bacillales</taxon>
        <taxon>Bacillaceae</taxon>
        <taxon>Peribacillus</taxon>
    </lineage>
</organism>
<protein>
    <recommendedName>
        <fullName evidence="3">ABC transporter domain-containing protein</fullName>
    </recommendedName>
</protein>
<dbReference type="KEGG" id="ppsr:I6J18_10990"/>
<evidence type="ECO:0008006" key="3">
    <source>
        <dbReference type="Google" id="ProtNLM"/>
    </source>
</evidence>
<accession>A0A974S300</accession>
<evidence type="ECO:0000313" key="1">
    <source>
        <dbReference type="EMBL" id="QQT02305.1"/>
    </source>
</evidence>
<evidence type="ECO:0000313" key="2">
    <source>
        <dbReference type="Proteomes" id="UP000595254"/>
    </source>
</evidence>
<dbReference type="EMBL" id="CP068053">
    <property type="protein sequence ID" value="QQT02305.1"/>
    <property type="molecule type" value="Genomic_DNA"/>
</dbReference>
<sequence>MGPSGSGKSTLLYLLSTIDIGGKGILTIMEKN</sequence>
<reference evidence="1 2" key="1">
    <citation type="submission" date="2021-01" db="EMBL/GenBank/DDBJ databases">
        <title>FDA dAtabase for Regulatory Grade micrObial Sequences (FDA-ARGOS): Supporting development and validation of Infectious Disease Dx tests.</title>
        <authorList>
            <person name="Nelson B."/>
            <person name="Plummer A."/>
            <person name="Tallon L."/>
            <person name="Sadzewicz L."/>
            <person name="Zhao X."/>
            <person name="Boylan J."/>
            <person name="Ott S."/>
            <person name="Bowen H."/>
            <person name="Vavikolanu K."/>
            <person name="Mehta A."/>
            <person name="Aluvathingal J."/>
            <person name="Nadendla S."/>
            <person name="Myers T."/>
            <person name="Yan Y."/>
            <person name="Sichtig H."/>
        </authorList>
    </citation>
    <scope>NUCLEOTIDE SEQUENCE [LARGE SCALE GENOMIC DNA]</scope>
    <source>
        <strain evidence="1 2">FDAARGOS_1161</strain>
    </source>
</reference>
<proteinExistence type="predicted"/>
<dbReference type="Proteomes" id="UP000595254">
    <property type="component" value="Chromosome"/>
</dbReference>
<gene>
    <name evidence="1" type="ORF">I6J18_10990</name>
</gene>